<name>A0A1H0QK06_9BURK</name>
<dbReference type="Proteomes" id="UP000199317">
    <property type="component" value="Unassembled WGS sequence"/>
</dbReference>
<protein>
    <submittedName>
        <fullName evidence="1">Uncharacterized protein</fullName>
    </submittedName>
</protein>
<dbReference type="RefSeq" id="WP_092833715.1">
    <property type="nucleotide sequence ID" value="NZ_FNJL01000008.1"/>
</dbReference>
<reference evidence="2" key="1">
    <citation type="submission" date="2016-10" db="EMBL/GenBank/DDBJ databases">
        <authorList>
            <person name="Varghese N."/>
            <person name="Submissions S."/>
        </authorList>
    </citation>
    <scope>NUCLEOTIDE SEQUENCE [LARGE SCALE GENOMIC DNA]</scope>
    <source>
        <strain evidence="2">DSM 17101</strain>
    </source>
</reference>
<evidence type="ECO:0000313" key="1">
    <source>
        <dbReference type="EMBL" id="SDP17530.1"/>
    </source>
</evidence>
<dbReference type="OrthoDB" id="8811859at2"/>
<proteinExistence type="predicted"/>
<dbReference type="AlphaFoldDB" id="A0A1H0QK06"/>
<accession>A0A1H0QK06</accession>
<evidence type="ECO:0000313" key="2">
    <source>
        <dbReference type="Proteomes" id="UP000199317"/>
    </source>
</evidence>
<organism evidence="1 2">
    <name type="scientific">Paracidovorax cattleyae</name>
    <dbReference type="NCBI Taxonomy" id="80868"/>
    <lineage>
        <taxon>Bacteria</taxon>
        <taxon>Pseudomonadati</taxon>
        <taxon>Pseudomonadota</taxon>
        <taxon>Betaproteobacteria</taxon>
        <taxon>Burkholderiales</taxon>
        <taxon>Comamonadaceae</taxon>
        <taxon>Paracidovorax</taxon>
    </lineage>
</organism>
<sequence>MEDVVGMALLAPGRTLCAGGWEVAEGGERSEGYIPRPAGRTEPEDPMESAIAQLRLAWCLKDPDTTADRWIASAEWPFRAMALALEARRRALWGRLSALGMARLQAQGGGLDTVLGLARRLPRGMAPTRGAGLGGAPEQGAPRLEDLAGVVGRAADLRSYGWQGLSPAAMAAWALGHGAGALGTAAENPTVVWLSGSPVAAATAQGPCVVFGGVIEVVVLRALRASADGRVDEALAIARLHSAPLQDAAEQVECAAAMLDAIDLRVQEITWLLGRLEARLGPAAHRAEIALALREARQGRQARAASAVPGLAPEPLPGERAVLEMLTTLGGALYRTATVPLLDDLGRLTRQSGETVARMRRWLLMTPAN</sequence>
<dbReference type="EMBL" id="FNJL01000008">
    <property type="protein sequence ID" value="SDP17530.1"/>
    <property type="molecule type" value="Genomic_DNA"/>
</dbReference>
<gene>
    <name evidence="1" type="ORF">SAMN04489708_108141</name>
</gene>
<keyword evidence="2" id="KW-1185">Reference proteome</keyword>